<feature type="compositionally biased region" description="Basic and acidic residues" evidence="1">
    <location>
        <begin position="37"/>
        <end position="60"/>
    </location>
</feature>
<dbReference type="EMBL" id="VSRR010010544">
    <property type="protein sequence ID" value="MPC51968.1"/>
    <property type="molecule type" value="Genomic_DNA"/>
</dbReference>
<organism evidence="2 3">
    <name type="scientific">Portunus trituberculatus</name>
    <name type="common">Swimming crab</name>
    <name type="synonym">Neptunus trituberculatus</name>
    <dbReference type="NCBI Taxonomy" id="210409"/>
    <lineage>
        <taxon>Eukaryota</taxon>
        <taxon>Metazoa</taxon>
        <taxon>Ecdysozoa</taxon>
        <taxon>Arthropoda</taxon>
        <taxon>Crustacea</taxon>
        <taxon>Multicrustacea</taxon>
        <taxon>Malacostraca</taxon>
        <taxon>Eumalacostraca</taxon>
        <taxon>Eucarida</taxon>
        <taxon>Decapoda</taxon>
        <taxon>Pleocyemata</taxon>
        <taxon>Brachyura</taxon>
        <taxon>Eubrachyura</taxon>
        <taxon>Portunoidea</taxon>
        <taxon>Portunidae</taxon>
        <taxon>Portuninae</taxon>
        <taxon>Portunus</taxon>
    </lineage>
</organism>
<evidence type="ECO:0000313" key="2">
    <source>
        <dbReference type="EMBL" id="MPC51968.1"/>
    </source>
</evidence>
<keyword evidence="3" id="KW-1185">Reference proteome</keyword>
<proteinExistence type="predicted"/>
<comment type="caution">
    <text evidence="2">The sequence shown here is derived from an EMBL/GenBank/DDBJ whole genome shotgun (WGS) entry which is preliminary data.</text>
</comment>
<sequence length="60" mass="7111">MYTHVGLEEGDCYNTLQKWCVEEMRESRNNGNKRGKKREEYKEVRKDSDKQMGIIKKGDA</sequence>
<evidence type="ECO:0000313" key="3">
    <source>
        <dbReference type="Proteomes" id="UP000324222"/>
    </source>
</evidence>
<dbReference type="Proteomes" id="UP000324222">
    <property type="component" value="Unassembled WGS sequence"/>
</dbReference>
<gene>
    <name evidence="2" type="ORF">E2C01_045826</name>
</gene>
<accession>A0A5B7G460</accession>
<dbReference type="AlphaFoldDB" id="A0A5B7G460"/>
<feature type="region of interest" description="Disordered" evidence="1">
    <location>
        <begin position="25"/>
        <end position="60"/>
    </location>
</feature>
<protein>
    <submittedName>
        <fullName evidence="2">Uncharacterized protein</fullName>
    </submittedName>
</protein>
<name>A0A5B7G460_PORTR</name>
<evidence type="ECO:0000256" key="1">
    <source>
        <dbReference type="SAM" id="MobiDB-lite"/>
    </source>
</evidence>
<reference evidence="2 3" key="1">
    <citation type="submission" date="2019-05" db="EMBL/GenBank/DDBJ databases">
        <title>Another draft genome of Portunus trituberculatus and its Hox gene families provides insights of decapod evolution.</title>
        <authorList>
            <person name="Jeong J.-H."/>
            <person name="Song I."/>
            <person name="Kim S."/>
            <person name="Choi T."/>
            <person name="Kim D."/>
            <person name="Ryu S."/>
            <person name="Kim W."/>
        </authorList>
    </citation>
    <scope>NUCLEOTIDE SEQUENCE [LARGE SCALE GENOMIC DNA]</scope>
    <source>
        <tissue evidence="2">Muscle</tissue>
    </source>
</reference>